<dbReference type="CDD" id="cd16281">
    <property type="entry name" value="metallo-hydrolase-like_MBL-fold"/>
    <property type="match status" value="1"/>
</dbReference>
<dbReference type="EMBL" id="MGDB01000130">
    <property type="protein sequence ID" value="OGL39020.1"/>
    <property type="molecule type" value="Genomic_DNA"/>
</dbReference>
<comment type="similarity">
    <text evidence="1">Belongs to the metallo-beta-lactamase superfamily.</text>
</comment>
<reference evidence="6 7" key="1">
    <citation type="journal article" date="2016" name="Nat. Commun.">
        <title>Thousands of microbial genomes shed light on interconnected biogeochemical processes in an aquifer system.</title>
        <authorList>
            <person name="Anantharaman K."/>
            <person name="Brown C.T."/>
            <person name="Hug L.A."/>
            <person name="Sharon I."/>
            <person name="Castelle C.J."/>
            <person name="Probst A.J."/>
            <person name="Thomas B.C."/>
            <person name="Singh A."/>
            <person name="Wilkins M.J."/>
            <person name="Karaoz U."/>
            <person name="Brodie E.L."/>
            <person name="Williams K.H."/>
            <person name="Hubbard S.S."/>
            <person name="Banfield J.F."/>
        </authorList>
    </citation>
    <scope>NUCLEOTIDE SEQUENCE [LARGE SCALE GENOMIC DNA]</scope>
</reference>
<evidence type="ECO:0000256" key="1">
    <source>
        <dbReference type="ARBA" id="ARBA00007749"/>
    </source>
</evidence>
<dbReference type="PANTHER" id="PTHR42978:SF6">
    <property type="entry name" value="QUORUM-QUENCHING LACTONASE YTNP-RELATED"/>
    <property type="match status" value="1"/>
</dbReference>
<dbReference type="GO" id="GO:0016787">
    <property type="term" value="F:hydrolase activity"/>
    <property type="evidence" value="ECO:0007669"/>
    <property type="project" value="UniProtKB-KW"/>
</dbReference>
<dbReference type="Gene3D" id="3.60.15.10">
    <property type="entry name" value="Ribonuclease Z/Hydroxyacylglutathione hydrolase-like"/>
    <property type="match status" value="1"/>
</dbReference>
<evidence type="ECO:0000256" key="3">
    <source>
        <dbReference type="ARBA" id="ARBA00022801"/>
    </source>
</evidence>
<dbReference type="GO" id="GO:0046872">
    <property type="term" value="F:metal ion binding"/>
    <property type="evidence" value="ECO:0007669"/>
    <property type="project" value="UniProtKB-KW"/>
</dbReference>
<accession>A0A1F7RCG4</accession>
<evidence type="ECO:0000256" key="4">
    <source>
        <dbReference type="ARBA" id="ARBA00022833"/>
    </source>
</evidence>
<dbReference type="InterPro" id="IPR051013">
    <property type="entry name" value="MBL_superfamily_lactonases"/>
</dbReference>
<dbReference type="InterPro" id="IPR001279">
    <property type="entry name" value="Metallo-B-lactamas"/>
</dbReference>
<evidence type="ECO:0000313" key="7">
    <source>
        <dbReference type="Proteomes" id="UP000178526"/>
    </source>
</evidence>
<dbReference type="SMART" id="SM00849">
    <property type="entry name" value="Lactamase_B"/>
    <property type="match status" value="1"/>
</dbReference>
<dbReference type="Pfam" id="PF00753">
    <property type="entry name" value="Lactamase_B"/>
    <property type="match status" value="1"/>
</dbReference>
<gene>
    <name evidence="6" type="ORF">A2042_07765</name>
</gene>
<evidence type="ECO:0000259" key="5">
    <source>
        <dbReference type="SMART" id="SM00849"/>
    </source>
</evidence>
<comment type="caution">
    <text evidence="6">The sequence shown here is derived from an EMBL/GenBank/DDBJ whole genome shotgun (WGS) entry which is preliminary data.</text>
</comment>
<evidence type="ECO:0000313" key="6">
    <source>
        <dbReference type="EMBL" id="OGL39020.1"/>
    </source>
</evidence>
<keyword evidence="2" id="KW-0479">Metal-binding</keyword>
<dbReference type="Proteomes" id="UP000178526">
    <property type="component" value="Unassembled WGS sequence"/>
</dbReference>
<dbReference type="PANTHER" id="PTHR42978">
    <property type="entry name" value="QUORUM-QUENCHING LACTONASE YTNP-RELATED-RELATED"/>
    <property type="match status" value="1"/>
</dbReference>
<organism evidence="6 7">
    <name type="scientific">Candidatus Schekmanbacteria bacterium GWA2_38_11</name>
    <dbReference type="NCBI Taxonomy" id="1817876"/>
    <lineage>
        <taxon>Bacteria</taxon>
        <taxon>Candidatus Schekmaniibacteriota</taxon>
    </lineage>
</organism>
<keyword evidence="4" id="KW-0862">Zinc</keyword>
<dbReference type="InterPro" id="IPR036866">
    <property type="entry name" value="RibonucZ/Hydroxyglut_hydro"/>
</dbReference>
<evidence type="ECO:0000256" key="2">
    <source>
        <dbReference type="ARBA" id="ARBA00022723"/>
    </source>
</evidence>
<dbReference type="AlphaFoldDB" id="A0A1F7RCG4"/>
<protein>
    <recommendedName>
        <fullName evidence="5">Metallo-beta-lactamase domain-containing protein</fullName>
    </recommendedName>
</protein>
<proteinExistence type="inferred from homology"/>
<name>A0A1F7RCG4_9BACT</name>
<keyword evidence="3" id="KW-0378">Hydrolase</keyword>
<dbReference type="SUPFAM" id="SSF56281">
    <property type="entry name" value="Metallo-hydrolase/oxidoreductase"/>
    <property type="match status" value="1"/>
</dbReference>
<feature type="domain" description="Metallo-beta-lactamase" evidence="5">
    <location>
        <begin position="47"/>
        <end position="256"/>
    </location>
</feature>
<sequence length="278" mass="31585">MKFGKFEIYSLSDGTFKLDGGAMFGVVPKVFWEKKDPADEKNRVLVGLNPLLIRTGEKNIIIDTGIGDKWDQRFCEIYGVNKSTTLIKSLAEVNLSPSDIDIVINTHLHFDHAGGNTMIGEGGKIIPAFPNAKYLIQKGEWDDALNPNDRTKGSYLKENILPLMEHKKVEFLYDDETIDEDIKVIKTPGHNRNHQCVMLESEGRKAFYLGDLIPTSSHLQIAWGMGFDLFPAETMEIKKKILNQALEGKWLLVFEHDPRMRMGYLKTVNGKMEIERVE</sequence>